<keyword evidence="1" id="KW-0378">Hydrolase</keyword>
<accession>A0A1S8KNM1</accession>
<dbReference type="KEGG" id="dpm:FNV33_06440"/>
<evidence type="ECO:0000313" key="4">
    <source>
        <dbReference type="Proteomes" id="UP000315953"/>
    </source>
</evidence>
<dbReference type="NCBIfam" id="TIGR01668">
    <property type="entry name" value="YqeG_hyp_ppase"/>
    <property type="match status" value="1"/>
</dbReference>
<dbReference type="InterPro" id="IPR006549">
    <property type="entry name" value="HAD-SF_hydro_IIIA"/>
</dbReference>
<dbReference type="RefSeq" id="WP_004635733.1">
    <property type="nucleotide sequence ID" value="NZ_CALUAQ010000002.1"/>
</dbReference>
<sequence length="176" mass="19952">MLSIFKPTWMLESAYHLQPDNLKARGYKAILTDLDNTLIAWDDKHLTERALVWIDDLQSSDIPVIVISNNTKGRVHVATQQLDSPVIASAKKPFKFGLKQALNLVDVPKSEILLVGDQMITDVIGANRMGIDVALVKPLVESDAWNTKLNRYIESKILNYLMKKNPEMKWSQSLHE</sequence>
<dbReference type="EMBL" id="CP041626">
    <property type="protein sequence ID" value="QDO91706.1"/>
    <property type="molecule type" value="Genomic_DNA"/>
</dbReference>
<dbReference type="Proteomes" id="UP000315953">
    <property type="component" value="Chromosome"/>
</dbReference>
<organism evidence="1 3">
    <name type="scientific">Dolosigranulum pigrum</name>
    <dbReference type="NCBI Taxonomy" id="29394"/>
    <lineage>
        <taxon>Bacteria</taxon>
        <taxon>Bacillati</taxon>
        <taxon>Bacillota</taxon>
        <taxon>Bacilli</taxon>
        <taxon>Lactobacillales</taxon>
        <taxon>Carnobacteriaceae</taxon>
        <taxon>Dolosigranulum</taxon>
    </lineage>
</organism>
<dbReference type="InterPro" id="IPR023214">
    <property type="entry name" value="HAD_sf"/>
</dbReference>
<proteinExistence type="predicted"/>
<protein>
    <submittedName>
        <fullName evidence="1">HAD family hydrolase</fullName>
    </submittedName>
    <submittedName>
        <fullName evidence="2">YqeG family HAD IIIA-type phosphatase</fullName>
    </submittedName>
</protein>
<name>A0A1S8KNM1_9LACT</name>
<dbReference type="InterPro" id="IPR036412">
    <property type="entry name" value="HAD-like_sf"/>
</dbReference>
<dbReference type="GeneID" id="42694193"/>
<reference evidence="1 3" key="1">
    <citation type="submission" date="2017-01" db="EMBL/GenBank/DDBJ databases">
        <title>Complete Genome Sequence of Dolosigranulum pigrum isolated from a Patient with interstitial lung disease.</title>
        <authorList>
            <person name="Mukhopadhyay R."/>
            <person name="Joaquin J."/>
            <person name="Hogue R."/>
            <person name="Fitzgerald S."/>
            <person name="Jospin G."/>
            <person name="Eisen J.A."/>
            <person name="Chaturvedi V."/>
        </authorList>
    </citation>
    <scope>NUCLEOTIDE SEQUENCE [LARGE SCALE GENOMIC DNA]</scope>
    <source>
        <strain evidence="1 3">15S00348</strain>
    </source>
</reference>
<evidence type="ECO:0000313" key="3">
    <source>
        <dbReference type="Proteomes" id="UP000190409"/>
    </source>
</evidence>
<dbReference type="Pfam" id="PF13242">
    <property type="entry name" value="Hydrolase_like"/>
    <property type="match status" value="1"/>
</dbReference>
<evidence type="ECO:0000313" key="2">
    <source>
        <dbReference type="EMBL" id="QDO91706.1"/>
    </source>
</evidence>
<dbReference type="EMBL" id="MUYF01000003">
    <property type="protein sequence ID" value="OOL81141.1"/>
    <property type="molecule type" value="Genomic_DNA"/>
</dbReference>
<gene>
    <name evidence="1" type="ORF">BWX42_04710</name>
    <name evidence="2" type="ORF">FNV33_06440</name>
</gene>
<dbReference type="GO" id="GO:0008962">
    <property type="term" value="F:phosphatidylglycerophosphatase activity"/>
    <property type="evidence" value="ECO:0007669"/>
    <property type="project" value="InterPro"/>
</dbReference>
<dbReference type="Proteomes" id="UP000190409">
    <property type="component" value="Unassembled WGS sequence"/>
</dbReference>
<dbReference type="SUPFAM" id="SSF56784">
    <property type="entry name" value="HAD-like"/>
    <property type="match status" value="1"/>
</dbReference>
<dbReference type="NCBIfam" id="TIGR01662">
    <property type="entry name" value="HAD-SF-IIIA"/>
    <property type="match status" value="1"/>
</dbReference>
<reference evidence="2 4" key="2">
    <citation type="submission" date="2019-07" db="EMBL/GenBank/DDBJ databases">
        <title>Genome assembly of a nasal isolate of Dolosigranulum pigrum from a chronic sinusitis patient.</title>
        <authorList>
            <person name="Baig S."/>
            <person name="Overballe-Petersen S."/>
            <person name="Kaspar U."/>
            <person name="Rendboe A."/>
            <person name="de Man T."/>
            <person name="Liu C."/>
            <person name="Price L.B."/>
            <person name="Stegger M."/>
            <person name="Becker K."/>
            <person name="Skytt Andersen P."/>
        </authorList>
    </citation>
    <scope>NUCLEOTIDE SEQUENCE [LARGE SCALE GENOMIC DNA]</scope>
    <source>
        <strain evidence="2 4">83VPs-KB5</strain>
    </source>
</reference>
<dbReference type="CDD" id="cd16416">
    <property type="entry name" value="HAD_BsYqeG-like"/>
    <property type="match status" value="1"/>
</dbReference>
<dbReference type="Gene3D" id="3.40.50.1000">
    <property type="entry name" value="HAD superfamily/HAD-like"/>
    <property type="match status" value="1"/>
</dbReference>
<dbReference type="InterPro" id="IPR010021">
    <property type="entry name" value="PGPP1/Gep4"/>
</dbReference>
<dbReference type="AlphaFoldDB" id="A0A1S8KNM1"/>
<evidence type="ECO:0000313" key="1">
    <source>
        <dbReference type="EMBL" id="OOL81141.1"/>
    </source>
</evidence>